<name>B2JCZ5_PARP8</name>
<dbReference type="InterPro" id="IPR053861">
    <property type="entry name" value="Phage_Mu_Gp45_N"/>
</dbReference>
<gene>
    <name evidence="2" type="ordered locus">Bphy_1872</name>
</gene>
<dbReference type="InterPro" id="IPR014462">
    <property type="entry name" value="Phage_Mu_Gp45"/>
</dbReference>
<evidence type="ECO:0000259" key="1">
    <source>
        <dbReference type="Pfam" id="PF06890"/>
    </source>
</evidence>
<dbReference type="EMBL" id="CP001043">
    <property type="protein sequence ID" value="ACC71051.1"/>
    <property type="molecule type" value="Genomic_DNA"/>
</dbReference>
<proteinExistence type="predicted"/>
<protein>
    <submittedName>
        <fullName evidence="2">Phage baseplate assembly protein V</fullName>
    </submittedName>
</protein>
<dbReference type="Pfam" id="PF06890">
    <property type="entry name" value="Phage_Mu_Gp45"/>
    <property type="match status" value="1"/>
</dbReference>
<feature type="domain" description="Bacteriophage Mu Gp45 N-terminal" evidence="1">
    <location>
        <begin position="21"/>
        <end position="87"/>
    </location>
</feature>
<dbReference type="KEGG" id="bph:Bphy_1872"/>
<reference evidence="3" key="1">
    <citation type="journal article" date="2014" name="Stand. Genomic Sci.">
        <title>Complete genome sequence of Burkholderia phymatum STM815(T), a broad host range and efficient nitrogen-fixing symbiont of Mimosa species.</title>
        <authorList>
            <person name="Moulin L."/>
            <person name="Klonowska A."/>
            <person name="Caroline B."/>
            <person name="Booth K."/>
            <person name="Vriezen J.A."/>
            <person name="Melkonian R."/>
            <person name="James E.K."/>
            <person name="Young J.P."/>
            <person name="Bena G."/>
            <person name="Hauser L."/>
            <person name="Land M."/>
            <person name="Kyrpides N."/>
            <person name="Bruce D."/>
            <person name="Chain P."/>
            <person name="Copeland A."/>
            <person name="Pitluck S."/>
            <person name="Woyke T."/>
            <person name="Lizotte-Waniewski M."/>
            <person name="Bristow J."/>
            <person name="Riley M."/>
        </authorList>
    </citation>
    <scope>NUCLEOTIDE SEQUENCE [LARGE SCALE GENOMIC DNA]</scope>
    <source>
        <strain evidence="3">DSM 17167 / CIP 108236 / LMG 21445 / STM815</strain>
    </source>
</reference>
<dbReference type="Proteomes" id="UP000001192">
    <property type="component" value="Chromosome 1"/>
</dbReference>
<dbReference type="OrthoDB" id="9802994at2"/>
<organism evidence="2 3">
    <name type="scientific">Paraburkholderia phymatum (strain DSM 17167 / CIP 108236 / LMG 21445 / STM815)</name>
    <name type="common">Burkholderia phymatum</name>
    <dbReference type="NCBI Taxonomy" id="391038"/>
    <lineage>
        <taxon>Bacteria</taxon>
        <taxon>Pseudomonadati</taxon>
        <taxon>Pseudomonadota</taxon>
        <taxon>Betaproteobacteria</taxon>
        <taxon>Burkholderiales</taxon>
        <taxon>Burkholderiaceae</taxon>
        <taxon>Paraburkholderia</taxon>
    </lineage>
</organism>
<dbReference type="NCBIfam" id="TIGR01644">
    <property type="entry name" value="phage_P2_V"/>
    <property type="match status" value="1"/>
</dbReference>
<dbReference type="RefSeq" id="WP_012401261.1">
    <property type="nucleotide sequence ID" value="NC_010622.1"/>
</dbReference>
<accession>B2JCZ5</accession>
<evidence type="ECO:0000313" key="2">
    <source>
        <dbReference type="EMBL" id="ACC71051.1"/>
    </source>
</evidence>
<evidence type="ECO:0000313" key="3">
    <source>
        <dbReference type="Proteomes" id="UP000001192"/>
    </source>
</evidence>
<dbReference type="HOGENOM" id="CLU_108409_3_0_4"/>
<dbReference type="PIRSF" id="PIRSF012337">
    <property type="entry name" value="gp45"/>
    <property type="match status" value="1"/>
</dbReference>
<dbReference type="STRING" id="391038.Bphy_1872"/>
<dbReference type="eggNOG" id="COG4384">
    <property type="taxonomic scope" value="Bacteria"/>
</dbReference>
<dbReference type="InterPro" id="IPR013046">
    <property type="entry name" value="GpV/Gp45"/>
</dbReference>
<sequence length="199" mass="21039">MSDQVGILERTARRVLLSLARALVTTVNDAGGFQRVQVKLNALETADNTPRPVEFGLTSNPPVGSDAFVVFLGGDRSNGVVLGTVHQPSRPKNLAPGETMLYSQDGKNIYLTASGGIVVDAKNQAVTVNNATTVTINAATKVRMVTPLLEVTGDIIDNAGTNTHNMSQMRQIYNTHTHAVVNVQTGGSTINTNVPSATE</sequence>
<dbReference type="AlphaFoldDB" id="B2JCZ5"/>
<keyword evidence="3" id="KW-1185">Reference proteome</keyword>